<evidence type="ECO:0000256" key="6">
    <source>
        <dbReference type="PIRSR" id="PIRSR000189-1"/>
    </source>
</evidence>
<feature type="binding site" evidence="6">
    <location>
        <position position="329"/>
    </location>
    <ligand>
        <name>D-dopa</name>
        <dbReference type="ChEBI" id="CHEBI:149689"/>
    </ligand>
</feature>
<evidence type="ECO:0000256" key="3">
    <source>
        <dbReference type="ARBA" id="ARBA00022630"/>
    </source>
</evidence>
<dbReference type="InterPro" id="IPR006076">
    <property type="entry name" value="FAD-dep_OxRdtase"/>
</dbReference>
<dbReference type="PIRSF" id="PIRSF000189">
    <property type="entry name" value="D-aa_oxidase"/>
    <property type="match status" value="1"/>
</dbReference>
<dbReference type="GO" id="GO:0071949">
    <property type="term" value="F:FAD binding"/>
    <property type="evidence" value="ECO:0007669"/>
    <property type="project" value="InterPro"/>
</dbReference>
<comment type="caution">
    <text evidence="8">The sequence shown here is derived from an EMBL/GenBank/DDBJ whole genome shotgun (WGS) entry which is preliminary data.</text>
</comment>
<feature type="binding site" evidence="6">
    <location>
        <position position="294"/>
    </location>
    <ligand>
        <name>D-dopa</name>
        <dbReference type="ChEBI" id="CHEBI:149689"/>
    </ligand>
</feature>
<comment type="cofactor">
    <cofactor evidence="1 6">
        <name>FAD</name>
        <dbReference type="ChEBI" id="CHEBI:57692"/>
    </cofactor>
</comment>
<gene>
    <name evidence="8" type="ORF">NLI96_g7568</name>
</gene>
<name>A0AAD5YET0_9APHY</name>
<keyword evidence="4 6" id="KW-0274">FAD</keyword>
<dbReference type="Pfam" id="PF01266">
    <property type="entry name" value="DAO"/>
    <property type="match status" value="1"/>
</dbReference>
<feature type="binding site" evidence="6">
    <location>
        <position position="184"/>
    </location>
    <ligand>
        <name>FAD</name>
        <dbReference type="ChEBI" id="CHEBI:57692"/>
    </ligand>
</feature>
<proteinExistence type="inferred from homology"/>
<keyword evidence="3" id="KW-0285">Flavoprotein</keyword>
<dbReference type="EMBL" id="JANAWD010000314">
    <property type="protein sequence ID" value="KAJ3481578.1"/>
    <property type="molecule type" value="Genomic_DNA"/>
</dbReference>
<protein>
    <recommendedName>
        <fullName evidence="7">FAD dependent oxidoreductase domain-containing protein</fullName>
    </recommendedName>
</protein>
<sequence>MIRQDKRHVVILGAGVIGLTIAHVITTRHPSSFRVTIVARDLPEDISQAFASPWAGANWAPRGPYDPRIYKMEYTTFNKFWNMGALGLTCNVPSRIYFTKEVDVKTIWYKNLVRNFRVLSPEEVPCPFKGGISYSTITVNPQKYLPWLKADLTSRGVLFVRQQIHNIDDAAELAGPNGIVFNATGLGARSLIGVEDPKVYPVRGQTITVLAPDVKQCVAWPVLESPAPNGDTAYMIPRPAPHGHVLLGGTYQEDNWDTSIDFNIARRIWKRATELVPALNTEKTKIISHNVGLRPARKGGPRIELEWLKLPVVKQSLEDIRLKTSTYSGSGYQCSWGAAEEAVELLSEL</sequence>
<evidence type="ECO:0000256" key="5">
    <source>
        <dbReference type="ARBA" id="ARBA00023002"/>
    </source>
</evidence>
<dbReference type="Gene3D" id="3.40.50.720">
    <property type="entry name" value="NAD(P)-binding Rossmann-like Domain"/>
    <property type="match status" value="1"/>
</dbReference>
<accession>A0AAD5YET0</accession>
<reference evidence="8" key="1">
    <citation type="submission" date="2022-07" db="EMBL/GenBank/DDBJ databases">
        <title>Genome Sequence of Physisporinus lineatus.</title>
        <authorList>
            <person name="Buettner E."/>
        </authorList>
    </citation>
    <scope>NUCLEOTIDE SEQUENCE</scope>
    <source>
        <strain evidence="8">VT162</strain>
    </source>
</reference>
<dbReference type="Gene3D" id="3.30.9.10">
    <property type="entry name" value="D-Amino Acid Oxidase, subunit A, domain 2"/>
    <property type="match status" value="1"/>
</dbReference>
<dbReference type="PANTHER" id="PTHR11530:SF30">
    <property type="entry name" value="FAD DEPENDENT OXIDOREDUCTASE DOMAIN-CONTAINING PROTEIN"/>
    <property type="match status" value="1"/>
</dbReference>
<evidence type="ECO:0000259" key="7">
    <source>
        <dbReference type="Pfam" id="PF01266"/>
    </source>
</evidence>
<dbReference type="PANTHER" id="PTHR11530">
    <property type="entry name" value="D-AMINO ACID OXIDASE"/>
    <property type="match status" value="1"/>
</dbReference>
<dbReference type="GO" id="GO:0019478">
    <property type="term" value="P:D-amino acid catabolic process"/>
    <property type="evidence" value="ECO:0007669"/>
    <property type="project" value="TreeGrafter"/>
</dbReference>
<evidence type="ECO:0000313" key="8">
    <source>
        <dbReference type="EMBL" id="KAJ3481578.1"/>
    </source>
</evidence>
<evidence type="ECO:0000256" key="2">
    <source>
        <dbReference type="ARBA" id="ARBA00006730"/>
    </source>
</evidence>
<organism evidence="8 9">
    <name type="scientific">Meripilus lineatus</name>
    <dbReference type="NCBI Taxonomy" id="2056292"/>
    <lineage>
        <taxon>Eukaryota</taxon>
        <taxon>Fungi</taxon>
        <taxon>Dikarya</taxon>
        <taxon>Basidiomycota</taxon>
        <taxon>Agaricomycotina</taxon>
        <taxon>Agaricomycetes</taxon>
        <taxon>Polyporales</taxon>
        <taxon>Meripilaceae</taxon>
        <taxon>Meripilus</taxon>
    </lineage>
</organism>
<dbReference type="GO" id="GO:0003884">
    <property type="term" value="F:D-amino-acid oxidase activity"/>
    <property type="evidence" value="ECO:0007669"/>
    <property type="project" value="InterPro"/>
</dbReference>
<keyword evidence="9" id="KW-1185">Reference proteome</keyword>
<dbReference type="Proteomes" id="UP001212997">
    <property type="component" value="Unassembled WGS sequence"/>
</dbReference>
<dbReference type="InterPro" id="IPR023209">
    <property type="entry name" value="DAO"/>
</dbReference>
<evidence type="ECO:0000256" key="1">
    <source>
        <dbReference type="ARBA" id="ARBA00001974"/>
    </source>
</evidence>
<evidence type="ECO:0000256" key="4">
    <source>
        <dbReference type="ARBA" id="ARBA00022827"/>
    </source>
</evidence>
<feature type="domain" description="FAD dependent oxidoreductase" evidence="7">
    <location>
        <begin position="8"/>
        <end position="345"/>
    </location>
</feature>
<dbReference type="AlphaFoldDB" id="A0AAD5YET0"/>
<dbReference type="SUPFAM" id="SSF54373">
    <property type="entry name" value="FAD-linked reductases, C-terminal domain"/>
    <property type="match status" value="1"/>
</dbReference>
<evidence type="ECO:0000313" key="9">
    <source>
        <dbReference type="Proteomes" id="UP001212997"/>
    </source>
</evidence>
<dbReference type="SUPFAM" id="SSF51971">
    <property type="entry name" value="Nucleotide-binding domain"/>
    <property type="match status" value="1"/>
</dbReference>
<keyword evidence="5" id="KW-0560">Oxidoreductase</keyword>
<dbReference type="GO" id="GO:0005737">
    <property type="term" value="C:cytoplasm"/>
    <property type="evidence" value="ECO:0007669"/>
    <property type="project" value="TreeGrafter"/>
</dbReference>
<feature type="binding site" evidence="6">
    <location>
        <position position="234"/>
    </location>
    <ligand>
        <name>D-dopa</name>
        <dbReference type="ChEBI" id="CHEBI:149689"/>
    </ligand>
</feature>
<comment type="similarity">
    <text evidence="2">Belongs to the DAMOX/DASOX family.</text>
</comment>